<dbReference type="EC" id="5.3.3.18" evidence="3"/>
<dbReference type="PANTHER" id="PTHR11941">
    <property type="entry name" value="ENOYL-COA HYDRATASE-RELATED"/>
    <property type="match status" value="1"/>
</dbReference>
<protein>
    <submittedName>
        <fullName evidence="3">2-(1,2-epoxy-1,2-dihydrophenyl)acetyl-CoA isomerase PaaG</fullName>
        <ecNumber evidence="3">5.3.3.18</ecNumber>
    </submittedName>
</protein>
<keyword evidence="4" id="KW-1185">Reference proteome</keyword>
<dbReference type="RefSeq" id="WP_242283069.1">
    <property type="nucleotide sequence ID" value="NZ_JAKKSL010000001.1"/>
</dbReference>
<name>A0ABS9WWQ9_9GAMM</name>
<reference evidence="3" key="1">
    <citation type="submission" date="2022-01" db="EMBL/GenBank/DDBJ databases">
        <title>Colwellia maritima, isolated from seawater.</title>
        <authorList>
            <person name="Kristyanto S."/>
            <person name="Jung J."/>
            <person name="Jeon C.O."/>
        </authorList>
    </citation>
    <scope>NUCLEOTIDE SEQUENCE</scope>
    <source>
        <strain evidence="3">MSW7</strain>
    </source>
</reference>
<sequence length="263" mass="28877">MSYQHIEFSIDKGVAVLTFNRPDKLNSFNQVMHKEVREVLKKISADSHIRCLLITAKGNGFCAGQDLSERKYDPDAAPINLGDSIEKNYNPLIRLIRSLQLPVICAVNGVAAGAGANIALACDIVLASTKASFIQAFCKIGLVPDSGGTWTLPRAVGMPRAMALALLGDKITAEQAEQWGMIWKTYPPNELYDEAMKMAVNLSEQPTLGLALIKKALQSSTQNTLDQQLDLERDLQTLAGQSRDYQEGVTAFMEKRKPKFLGH</sequence>
<dbReference type="Proteomes" id="UP001139646">
    <property type="component" value="Unassembled WGS sequence"/>
</dbReference>
<dbReference type="CDD" id="cd06558">
    <property type="entry name" value="crotonase-like"/>
    <property type="match status" value="1"/>
</dbReference>
<keyword evidence="2" id="KW-0456">Lyase</keyword>
<dbReference type="InterPro" id="IPR029045">
    <property type="entry name" value="ClpP/crotonase-like_dom_sf"/>
</dbReference>
<proteinExistence type="inferred from homology"/>
<evidence type="ECO:0000256" key="1">
    <source>
        <dbReference type="ARBA" id="ARBA00005254"/>
    </source>
</evidence>
<evidence type="ECO:0000256" key="2">
    <source>
        <dbReference type="ARBA" id="ARBA00023239"/>
    </source>
</evidence>
<dbReference type="PANTHER" id="PTHR11941:SF133">
    <property type="entry name" value="1,2-EPOXYPHENYLACETYL-COA ISOMERASE"/>
    <property type="match status" value="1"/>
</dbReference>
<evidence type="ECO:0000313" key="4">
    <source>
        <dbReference type="Proteomes" id="UP001139646"/>
    </source>
</evidence>
<dbReference type="Gene3D" id="3.90.226.10">
    <property type="entry name" value="2-enoyl-CoA Hydratase, Chain A, domain 1"/>
    <property type="match status" value="1"/>
</dbReference>
<comment type="similarity">
    <text evidence="1">Belongs to the enoyl-CoA hydratase/isomerase family.</text>
</comment>
<keyword evidence="3" id="KW-0413">Isomerase</keyword>
<dbReference type="Gene3D" id="1.10.12.10">
    <property type="entry name" value="Lyase 2-enoyl-coa Hydratase, Chain A, domain 2"/>
    <property type="match status" value="1"/>
</dbReference>
<dbReference type="Pfam" id="PF00378">
    <property type="entry name" value="ECH_1"/>
    <property type="match status" value="1"/>
</dbReference>
<dbReference type="GO" id="GO:0016853">
    <property type="term" value="F:isomerase activity"/>
    <property type="evidence" value="ECO:0007669"/>
    <property type="project" value="UniProtKB-KW"/>
</dbReference>
<dbReference type="EMBL" id="JAKKSL010000001">
    <property type="protein sequence ID" value="MCI2282395.1"/>
    <property type="molecule type" value="Genomic_DNA"/>
</dbReference>
<gene>
    <name evidence="3" type="primary">paaG</name>
    <name evidence="3" type="ORF">L3081_02025</name>
</gene>
<dbReference type="InterPro" id="IPR014748">
    <property type="entry name" value="Enoyl-CoA_hydra_C"/>
</dbReference>
<evidence type="ECO:0000313" key="3">
    <source>
        <dbReference type="EMBL" id="MCI2282395.1"/>
    </source>
</evidence>
<comment type="caution">
    <text evidence="3">The sequence shown here is derived from an EMBL/GenBank/DDBJ whole genome shotgun (WGS) entry which is preliminary data.</text>
</comment>
<dbReference type="InterPro" id="IPR011968">
    <property type="entry name" value="PaaB1"/>
</dbReference>
<accession>A0ABS9WWQ9</accession>
<dbReference type="NCBIfam" id="TIGR02280">
    <property type="entry name" value="PaaB1"/>
    <property type="match status" value="1"/>
</dbReference>
<dbReference type="InterPro" id="IPR001753">
    <property type="entry name" value="Enoyl-CoA_hydra/iso"/>
</dbReference>
<organism evidence="3 4">
    <name type="scientific">Colwellia maritima</name>
    <dbReference type="NCBI Taxonomy" id="2912588"/>
    <lineage>
        <taxon>Bacteria</taxon>
        <taxon>Pseudomonadati</taxon>
        <taxon>Pseudomonadota</taxon>
        <taxon>Gammaproteobacteria</taxon>
        <taxon>Alteromonadales</taxon>
        <taxon>Colwelliaceae</taxon>
        <taxon>Colwellia</taxon>
    </lineage>
</organism>
<dbReference type="SUPFAM" id="SSF52096">
    <property type="entry name" value="ClpP/crotonase"/>
    <property type="match status" value="1"/>
</dbReference>